<name>A0ABP5WMV2_9ACTN</name>
<gene>
    <name evidence="1" type="ORF">GCM10010191_51160</name>
</gene>
<keyword evidence="2" id="KW-1185">Reference proteome</keyword>
<organism evidence="1 2">
    <name type="scientific">Actinomadura vinacea</name>
    <dbReference type="NCBI Taxonomy" id="115336"/>
    <lineage>
        <taxon>Bacteria</taxon>
        <taxon>Bacillati</taxon>
        <taxon>Actinomycetota</taxon>
        <taxon>Actinomycetes</taxon>
        <taxon>Streptosporangiales</taxon>
        <taxon>Thermomonosporaceae</taxon>
        <taxon>Actinomadura</taxon>
    </lineage>
</organism>
<evidence type="ECO:0000313" key="2">
    <source>
        <dbReference type="Proteomes" id="UP001501231"/>
    </source>
</evidence>
<dbReference type="Proteomes" id="UP001501231">
    <property type="component" value="Unassembled WGS sequence"/>
</dbReference>
<reference evidence="2" key="1">
    <citation type="journal article" date="2019" name="Int. J. Syst. Evol. Microbiol.">
        <title>The Global Catalogue of Microorganisms (GCM) 10K type strain sequencing project: providing services to taxonomists for standard genome sequencing and annotation.</title>
        <authorList>
            <consortium name="The Broad Institute Genomics Platform"/>
            <consortium name="The Broad Institute Genome Sequencing Center for Infectious Disease"/>
            <person name="Wu L."/>
            <person name="Ma J."/>
        </authorList>
    </citation>
    <scope>NUCLEOTIDE SEQUENCE [LARGE SCALE GENOMIC DNA]</scope>
    <source>
        <strain evidence="2">JCM 3325</strain>
    </source>
</reference>
<protein>
    <submittedName>
        <fullName evidence="1">Uncharacterized protein</fullName>
    </submittedName>
</protein>
<accession>A0ABP5WMV2</accession>
<dbReference type="RefSeq" id="WP_344592196.1">
    <property type="nucleotide sequence ID" value="NZ_BAAARW010000020.1"/>
</dbReference>
<comment type="caution">
    <text evidence="1">The sequence shown here is derived from an EMBL/GenBank/DDBJ whole genome shotgun (WGS) entry which is preliminary data.</text>
</comment>
<evidence type="ECO:0000313" key="1">
    <source>
        <dbReference type="EMBL" id="GAA2431203.1"/>
    </source>
</evidence>
<proteinExistence type="predicted"/>
<dbReference type="EMBL" id="BAAARW010000020">
    <property type="protein sequence ID" value="GAA2431203.1"/>
    <property type="molecule type" value="Genomic_DNA"/>
</dbReference>
<sequence length="94" mass="10403">MSDTLTREPLHTALSFLEGVRVEPQAPADPHLQPLAYLYSVDWEGQTADRMPGHYDENTQTWVAPPGMPTAGIATYTNTSCYQGTDRCRDDTCA</sequence>